<protein>
    <recommendedName>
        <fullName evidence="4 11">Protoporphyrinogen oxidase</fullName>
        <ecNumber evidence="4 11">1.3.3.4</ecNumber>
    </recommendedName>
</protein>
<comment type="caution">
    <text evidence="13">The sequence shown here is derived from an EMBL/GenBank/DDBJ whole genome shotgun (WGS) entry which is preliminary data.</text>
</comment>
<keyword evidence="9 11" id="KW-0627">Porphyrin biosynthesis</keyword>
<dbReference type="OrthoDB" id="419752at2759"/>
<dbReference type="SUPFAM" id="SSF51905">
    <property type="entry name" value="FAD/NAD(P)-binding domain"/>
    <property type="match status" value="1"/>
</dbReference>
<evidence type="ECO:0000256" key="4">
    <source>
        <dbReference type="ARBA" id="ARBA00012867"/>
    </source>
</evidence>
<dbReference type="InterPro" id="IPR004572">
    <property type="entry name" value="Protoporphyrinogen_oxidase"/>
</dbReference>
<keyword evidence="14" id="KW-1185">Reference proteome</keyword>
<proteinExistence type="inferred from homology"/>
<comment type="similarity">
    <text evidence="3 11">Belongs to the protoporphyrinogen/coproporphyrinogen oxidase family. Protoporphyrinogen oxidase subfamily.</text>
</comment>
<evidence type="ECO:0000256" key="11">
    <source>
        <dbReference type="RuleBase" id="RU367069"/>
    </source>
</evidence>
<evidence type="ECO:0000256" key="8">
    <source>
        <dbReference type="ARBA" id="ARBA00023133"/>
    </source>
</evidence>
<organism evidence="13 14">
    <name type="scientific">Ramazzottius varieornatus</name>
    <name type="common">Water bear</name>
    <name type="synonym">Tardigrade</name>
    <dbReference type="NCBI Taxonomy" id="947166"/>
    <lineage>
        <taxon>Eukaryota</taxon>
        <taxon>Metazoa</taxon>
        <taxon>Ecdysozoa</taxon>
        <taxon>Tardigrada</taxon>
        <taxon>Eutardigrada</taxon>
        <taxon>Parachela</taxon>
        <taxon>Hypsibioidea</taxon>
        <taxon>Ramazzottiidae</taxon>
        <taxon>Ramazzottius</taxon>
    </lineage>
</organism>
<dbReference type="STRING" id="947166.A0A1D1W5V5"/>
<dbReference type="PANTHER" id="PTHR42923:SF3">
    <property type="entry name" value="PROTOPORPHYRINOGEN OXIDASE"/>
    <property type="match status" value="1"/>
</dbReference>
<comment type="pathway">
    <text evidence="2 11">Porphyrin-containing compound metabolism; protoporphyrin-IX biosynthesis; protoporphyrin-IX from protoporphyrinogen-IX: step 1/1.</text>
</comment>
<dbReference type="Gene3D" id="3.50.50.60">
    <property type="entry name" value="FAD/NAD(P)-binding domain"/>
    <property type="match status" value="1"/>
</dbReference>
<evidence type="ECO:0000256" key="9">
    <source>
        <dbReference type="ARBA" id="ARBA00023244"/>
    </source>
</evidence>
<dbReference type="EMBL" id="BDGG01000013">
    <property type="protein sequence ID" value="GAV06379.1"/>
    <property type="molecule type" value="Genomic_DNA"/>
</dbReference>
<evidence type="ECO:0000256" key="7">
    <source>
        <dbReference type="ARBA" id="ARBA00023002"/>
    </source>
</evidence>
<evidence type="ECO:0000256" key="1">
    <source>
        <dbReference type="ARBA" id="ARBA00002600"/>
    </source>
</evidence>
<keyword evidence="6 11" id="KW-0274">FAD</keyword>
<feature type="domain" description="Amine oxidase" evidence="12">
    <location>
        <begin position="11"/>
        <end position="167"/>
    </location>
</feature>
<evidence type="ECO:0000313" key="14">
    <source>
        <dbReference type="Proteomes" id="UP000186922"/>
    </source>
</evidence>
<comment type="function">
    <text evidence="1 11">Catalyzes the 6-electron oxidation of protoporphyrinogen-IX to form protoporphyrin-IX.</text>
</comment>
<sequence>MASVAVIGGGISGLSAAHALSKHGGDKVGKVVLYEASQRVGGWLQSTQFEDGSLFEHGPRSVRNSANAALQLVEEVGLADQVISIPRTHPAAIKRMIYAKGQLNLLPNKAEDLFSVTPPLTTKLLKPLFRELWVKKSKEEDESVYDFFGRRFGDQVRCHKLAFHGFRWVSYCTAD</sequence>
<evidence type="ECO:0000256" key="5">
    <source>
        <dbReference type="ARBA" id="ARBA00022630"/>
    </source>
</evidence>
<comment type="cofactor">
    <cofactor evidence="11">
        <name>FAD</name>
        <dbReference type="ChEBI" id="CHEBI:57692"/>
    </cofactor>
    <text evidence="11">Binds 1 FAD per subunit.</text>
</comment>
<evidence type="ECO:0000256" key="6">
    <source>
        <dbReference type="ARBA" id="ARBA00022827"/>
    </source>
</evidence>
<dbReference type="GO" id="GO:0004729">
    <property type="term" value="F:oxygen-dependent protoporphyrinogen oxidase activity"/>
    <property type="evidence" value="ECO:0007669"/>
    <property type="project" value="UniProtKB-UniRule"/>
</dbReference>
<dbReference type="Proteomes" id="UP000186922">
    <property type="component" value="Unassembled WGS sequence"/>
</dbReference>
<evidence type="ECO:0000256" key="2">
    <source>
        <dbReference type="ARBA" id="ARBA00005073"/>
    </source>
</evidence>
<evidence type="ECO:0000313" key="13">
    <source>
        <dbReference type="EMBL" id="GAV06379.1"/>
    </source>
</evidence>
<gene>
    <name evidence="13" type="primary">RvY_16388-1</name>
    <name evidence="13" type="synonym">RvY_16388.1</name>
    <name evidence="13" type="ORF">RvY_16388</name>
</gene>
<keyword evidence="8 11" id="KW-0350">Heme biosynthesis</keyword>
<accession>A0A1D1W5V5</accession>
<comment type="subcellular location">
    <subcellularLocation>
        <location evidence="11">Mitochondrion inner membrane</location>
    </subcellularLocation>
</comment>
<name>A0A1D1W5V5_RAMVA</name>
<dbReference type="PANTHER" id="PTHR42923">
    <property type="entry name" value="PROTOPORPHYRINOGEN OXIDASE"/>
    <property type="match status" value="1"/>
</dbReference>
<dbReference type="GO" id="GO:0006782">
    <property type="term" value="P:protoporphyrinogen IX biosynthetic process"/>
    <property type="evidence" value="ECO:0007669"/>
    <property type="project" value="UniProtKB-UniRule"/>
</dbReference>
<evidence type="ECO:0000256" key="10">
    <source>
        <dbReference type="ARBA" id="ARBA00047554"/>
    </source>
</evidence>
<dbReference type="GO" id="GO:0005743">
    <property type="term" value="C:mitochondrial inner membrane"/>
    <property type="evidence" value="ECO:0007669"/>
    <property type="project" value="UniProtKB-SubCell"/>
</dbReference>
<evidence type="ECO:0000256" key="3">
    <source>
        <dbReference type="ARBA" id="ARBA00010551"/>
    </source>
</evidence>
<dbReference type="AlphaFoldDB" id="A0A1D1W5V5"/>
<reference evidence="13 14" key="1">
    <citation type="journal article" date="2016" name="Nat. Commun.">
        <title>Extremotolerant tardigrade genome and improved radiotolerance of human cultured cells by tardigrade-unique protein.</title>
        <authorList>
            <person name="Hashimoto T."/>
            <person name="Horikawa D.D."/>
            <person name="Saito Y."/>
            <person name="Kuwahara H."/>
            <person name="Kozuka-Hata H."/>
            <person name="Shin-I T."/>
            <person name="Minakuchi Y."/>
            <person name="Ohishi K."/>
            <person name="Motoyama A."/>
            <person name="Aizu T."/>
            <person name="Enomoto A."/>
            <person name="Kondo K."/>
            <person name="Tanaka S."/>
            <person name="Hara Y."/>
            <person name="Koshikawa S."/>
            <person name="Sagara H."/>
            <person name="Miura T."/>
            <person name="Yokobori S."/>
            <person name="Miyagawa K."/>
            <person name="Suzuki Y."/>
            <person name="Kubo T."/>
            <person name="Oyama M."/>
            <person name="Kohara Y."/>
            <person name="Fujiyama A."/>
            <person name="Arakawa K."/>
            <person name="Katayama T."/>
            <person name="Toyoda A."/>
            <person name="Kunieda T."/>
        </authorList>
    </citation>
    <scope>NUCLEOTIDE SEQUENCE [LARGE SCALE GENOMIC DNA]</scope>
    <source>
        <strain evidence="13 14">YOKOZUNA-1</strain>
    </source>
</reference>
<keyword evidence="5 11" id="KW-0285">Flavoprotein</keyword>
<dbReference type="Pfam" id="PF01593">
    <property type="entry name" value="Amino_oxidase"/>
    <property type="match status" value="1"/>
</dbReference>
<dbReference type="InterPro" id="IPR036188">
    <property type="entry name" value="FAD/NAD-bd_sf"/>
</dbReference>
<dbReference type="NCBIfam" id="TIGR00562">
    <property type="entry name" value="proto_IX_ox"/>
    <property type="match status" value="1"/>
</dbReference>
<keyword evidence="7 11" id="KW-0560">Oxidoreductase</keyword>
<evidence type="ECO:0000259" key="12">
    <source>
        <dbReference type="Pfam" id="PF01593"/>
    </source>
</evidence>
<dbReference type="InterPro" id="IPR002937">
    <property type="entry name" value="Amino_oxidase"/>
</dbReference>
<dbReference type="EC" id="1.3.3.4" evidence="4 11"/>
<comment type="catalytic activity">
    <reaction evidence="10 11">
        <text>protoporphyrinogen IX + 3 O2 = protoporphyrin IX + 3 H2O2</text>
        <dbReference type="Rhea" id="RHEA:25576"/>
        <dbReference type="ChEBI" id="CHEBI:15379"/>
        <dbReference type="ChEBI" id="CHEBI:16240"/>
        <dbReference type="ChEBI" id="CHEBI:57306"/>
        <dbReference type="ChEBI" id="CHEBI:57307"/>
        <dbReference type="EC" id="1.3.3.4"/>
    </reaction>
</comment>
<dbReference type="InterPro" id="IPR050464">
    <property type="entry name" value="Zeta_carotene_desat/Oxidored"/>
</dbReference>
<dbReference type="UniPathway" id="UPA00251">
    <property type="reaction ID" value="UER00324"/>
</dbReference>